<proteinExistence type="predicted"/>
<dbReference type="AlphaFoldDB" id="A0A3B1AVY4"/>
<gene>
    <name evidence="1" type="ORF">MNBD_GAMMA25-655</name>
</gene>
<sequence length="281" mass="31883">MRTGFLPQSFRITLFGLLFTIAAQANEHDDKFSAQINYAYANYLGTGIYTAADRAVQIYHMPFSIDYREPEPPRYGLRFRLPVTAGFINFKLKDIADAGLPNRIETLTFVPGLALVFRLRENWTIMPFADLGVGHDFATNNTAMVYGAGIKSIVTFDLDKVDFTLFNEFLFAGNTTADNRGTNDFSRLETGFSFQKTLPFQAWDRKTALRIYYSNFLYTNSLEFLQFTDNAYEISTQNEVGITFDTDPDMELVKIGLSGIGIGYRFGNKISVYRLVFGLPF</sequence>
<accession>A0A3B1AVY4</accession>
<protein>
    <recommendedName>
        <fullName evidence="2">Outer membrane protein beta-barrel domain-containing protein</fullName>
    </recommendedName>
</protein>
<evidence type="ECO:0008006" key="2">
    <source>
        <dbReference type="Google" id="ProtNLM"/>
    </source>
</evidence>
<reference evidence="1" key="1">
    <citation type="submission" date="2018-06" db="EMBL/GenBank/DDBJ databases">
        <authorList>
            <person name="Zhirakovskaya E."/>
        </authorList>
    </citation>
    <scope>NUCLEOTIDE SEQUENCE</scope>
</reference>
<dbReference type="EMBL" id="UOFY01000046">
    <property type="protein sequence ID" value="VAX10186.1"/>
    <property type="molecule type" value="Genomic_DNA"/>
</dbReference>
<organism evidence="1">
    <name type="scientific">hydrothermal vent metagenome</name>
    <dbReference type="NCBI Taxonomy" id="652676"/>
    <lineage>
        <taxon>unclassified sequences</taxon>
        <taxon>metagenomes</taxon>
        <taxon>ecological metagenomes</taxon>
    </lineage>
</organism>
<name>A0A3B1AVY4_9ZZZZ</name>
<evidence type="ECO:0000313" key="1">
    <source>
        <dbReference type="EMBL" id="VAX10186.1"/>
    </source>
</evidence>